<evidence type="ECO:0000259" key="2">
    <source>
        <dbReference type="Pfam" id="PF25534"/>
    </source>
</evidence>
<keyword evidence="4" id="KW-1185">Reference proteome</keyword>
<feature type="domain" description="DUF7918" evidence="2">
    <location>
        <begin position="190"/>
        <end position="253"/>
    </location>
</feature>
<proteinExistence type="predicted"/>
<protein>
    <recommendedName>
        <fullName evidence="2">DUF7918 domain-containing protein</fullName>
    </recommendedName>
</protein>
<feature type="region of interest" description="Disordered" evidence="1">
    <location>
        <begin position="292"/>
        <end position="316"/>
    </location>
</feature>
<evidence type="ECO:0000313" key="3">
    <source>
        <dbReference type="EMBL" id="OQO13629.1"/>
    </source>
</evidence>
<dbReference type="PANTHER" id="PTHR36223">
    <property type="entry name" value="BETA-LACTAMASE-TYPE TRANSPEPTIDASE FOLD DOMAIN CONTAINING PROTEIN"/>
    <property type="match status" value="1"/>
</dbReference>
<gene>
    <name evidence="3" type="ORF">B0A48_01858</name>
</gene>
<dbReference type="PANTHER" id="PTHR36223:SF1">
    <property type="entry name" value="TRANSCRIPTION ELONGATION FACTOR EAF N-TERMINAL DOMAIN-CONTAINING PROTEIN"/>
    <property type="match status" value="1"/>
</dbReference>
<dbReference type="Proteomes" id="UP000192596">
    <property type="component" value="Unassembled WGS sequence"/>
</dbReference>
<dbReference type="STRING" id="1507870.A0A1V8TQH1"/>
<feature type="domain" description="DUF7918" evidence="2">
    <location>
        <begin position="120"/>
        <end position="188"/>
    </location>
</feature>
<accession>A0A1V8TQH1</accession>
<dbReference type="EMBL" id="NAJO01000003">
    <property type="protein sequence ID" value="OQO13629.1"/>
    <property type="molecule type" value="Genomic_DNA"/>
</dbReference>
<feature type="compositionally biased region" description="Basic and acidic residues" evidence="1">
    <location>
        <begin position="292"/>
        <end position="302"/>
    </location>
</feature>
<feature type="compositionally biased region" description="Acidic residues" evidence="1">
    <location>
        <begin position="304"/>
        <end position="316"/>
    </location>
</feature>
<dbReference type="InterPro" id="IPR057678">
    <property type="entry name" value="DUF7918"/>
</dbReference>
<dbReference type="Pfam" id="PF25534">
    <property type="entry name" value="DUF7918"/>
    <property type="match status" value="2"/>
</dbReference>
<evidence type="ECO:0000313" key="4">
    <source>
        <dbReference type="Proteomes" id="UP000192596"/>
    </source>
</evidence>
<dbReference type="InParanoid" id="A0A1V8TQH1"/>
<organism evidence="3 4">
    <name type="scientific">Cryoendolithus antarcticus</name>
    <dbReference type="NCBI Taxonomy" id="1507870"/>
    <lineage>
        <taxon>Eukaryota</taxon>
        <taxon>Fungi</taxon>
        <taxon>Dikarya</taxon>
        <taxon>Ascomycota</taxon>
        <taxon>Pezizomycotina</taxon>
        <taxon>Dothideomycetes</taxon>
        <taxon>Dothideomycetidae</taxon>
        <taxon>Cladosporiales</taxon>
        <taxon>Cladosporiaceae</taxon>
        <taxon>Cryoendolithus</taxon>
    </lineage>
</organism>
<reference evidence="4" key="1">
    <citation type="submission" date="2017-03" db="EMBL/GenBank/DDBJ databases">
        <title>Genomes of endolithic fungi from Antarctica.</title>
        <authorList>
            <person name="Coleine C."/>
            <person name="Masonjones S."/>
            <person name="Stajich J.E."/>
        </authorList>
    </citation>
    <scope>NUCLEOTIDE SEQUENCE [LARGE SCALE GENOMIC DNA]</scope>
    <source>
        <strain evidence="4">CCFEE 5527</strain>
    </source>
</reference>
<name>A0A1V8TQH1_9PEZI</name>
<sequence length="316" mass="34651">MPIPRERLRLSRQTALQLRREFPKVDTMIADSLPGVSVSVSIDNRPLREYAADTEVRGDQNASNTTTAFIEATPEATNGVRTSLTDITTGGFRRKSKFAPLATTDARPSANAKDSVSHGDPSRQTQKHLVPKKVPEKALKGRAISCRAGSGDAVPVPVANISRPGTKVEYSWGEQPICTYRFLYRTHPAAKGVPEKALKGRAVTHHAKLGKAKPTTNHWVNATYPYGEAPVAVYIFEYRTHRGLVAEGIIERTPSPVPLEEPDAASFTQAELMEEVVRLRAEKVAAVKIKKEGDRKKAKVAESESVDLCDSDEEED</sequence>
<feature type="region of interest" description="Disordered" evidence="1">
    <location>
        <begin position="98"/>
        <end position="136"/>
    </location>
</feature>
<evidence type="ECO:0000256" key="1">
    <source>
        <dbReference type="SAM" id="MobiDB-lite"/>
    </source>
</evidence>
<comment type="caution">
    <text evidence="3">The sequence shown here is derived from an EMBL/GenBank/DDBJ whole genome shotgun (WGS) entry which is preliminary data.</text>
</comment>
<dbReference type="AlphaFoldDB" id="A0A1V8TQH1"/>
<dbReference type="OrthoDB" id="3364132at2759"/>